<evidence type="ECO:0000313" key="2">
    <source>
        <dbReference type="Proteomes" id="UP001439008"/>
    </source>
</evidence>
<keyword evidence="2" id="KW-1185">Reference proteome</keyword>
<sequence>MEDDYICSTNLCALCNDVGESVNASLVCKEEHIYLCDPCGRRHKIQRATKSHKVITIEEDRAKEVLCELCLGENERVPAYGYCETCEDPEYMCRSCSKRHTASKIFKSHSINTDLETRPNDSQSSAQVSIIFNNSSMDSNSMYSNEMKYRNHLDAPKLIYIRIKQF</sequence>
<gene>
    <name evidence="1" type="primary">TRIM45_2</name>
    <name evidence="1" type="ORF">MHBO_003597</name>
</gene>
<dbReference type="EMBL" id="JBDODL010002190">
    <property type="protein sequence ID" value="MES1922079.1"/>
    <property type="molecule type" value="Genomic_DNA"/>
</dbReference>
<proteinExistence type="predicted"/>
<protein>
    <submittedName>
        <fullName evidence="1">Tripartite motif-containing protein 45</fullName>
    </submittedName>
</protein>
<name>A0ABV2ARH4_9EUKA</name>
<reference evidence="1 2" key="1">
    <citation type="journal article" date="2024" name="BMC Biol.">
        <title>Comparative genomics of Ascetosporea gives new insight into the evolutionary basis for animal parasitism in Rhizaria.</title>
        <authorList>
            <person name="Hiltunen Thoren M."/>
            <person name="Onut-Brannstrom I."/>
            <person name="Alfjorden A."/>
            <person name="Peckova H."/>
            <person name="Swords F."/>
            <person name="Hooper C."/>
            <person name="Holzer A.S."/>
            <person name="Bass D."/>
            <person name="Burki F."/>
        </authorList>
    </citation>
    <scope>NUCLEOTIDE SEQUENCE [LARGE SCALE GENOMIC DNA]</scope>
    <source>
        <strain evidence="1">20-A016</strain>
    </source>
</reference>
<accession>A0ABV2ARH4</accession>
<dbReference type="Proteomes" id="UP001439008">
    <property type="component" value="Unassembled WGS sequence"/>
</dbReference>
<comment type="caution">
    <text evidence="1">The sequence shown here is derived from an EMBL/GenBank/DDBJ whole genome shotgun (WGS) entry which is preliminary data.</text>
</comment>
<dbReference type="CDD" id="cd19757">
    <property type="entry name" value="Bbox1"/>
    <property type="match status" value="1"/>
</dbReference>
<organism evidence="1 2">
    <name type="scientific">Bonamia ostreae</name>
    <dbReference type="NCBI Taxonomy" id="126728"/>
    <lineage>
        <taxon>Eukaryota</taxon>
        <taxon>Sar</taxon>
        <taxon>Rhizaria</taxon>
        <taxon>Endomyxa</taxon>
        <taxon>Ascetosporea</taxon>
        <taxon>Haplosporida</taxon>
        <taxon>Bonamia</taxon>
    </lineage>
</organism>
<evidence type="ECO:0000313" key="1">
    <source>
        <dbReference type="EMBL" id="MES1922079.1"/>
    </source>
</evidence>
<dbReference type="Gene3D" id="4.10.830.40">
    <property type="match status" value="1"/>
</dbReference>